<name>A0ABS2R178_9BACI</name>
<sequence>MQPKKAYLYVFYTMSDWEYGYLMAELNSGRNKKLTTCSPSIAP</sequence>
<comment type="caution">
    <text evidence="1">The sequence shown here is derived from an EMBL/GenBank/DDBJ whole genome shotgun (WGS) entry which is preliminary data.</text>
</comment>
<reference evidence="1 2" key="1">
    <citation type="submission" date="2021-01" db="EMBL/GenBank/DDBJ databases">
        <title>Genomic Encyclopedia of Type Strains, Phase IV (KMG-IV): sequencing the most valuable type-strain genomes for metagenomic binning, comparative biology and taxonomic classification.</title>
        <authorList>
            <person name="Goeker M."/>
        </authorList>
    </citation>
    <scope>NUCLEOTIDE SEQUENCE [LARGE SCALE GENOMIC DNA]</scope>
    <source>
        <strain evidence="1 2">DSM 105453</strain>
    </source>
</reference>
<organism evidence="1 2">
    <name type="scientific">Siminovitchia thermophila</name>
    <dbReference type="NCBI Taxonomy" id="1245522"/>
    <lineage>
        <taxon>Bacteria</taxon>
        <taxon>Bacillati</taxon>
        <taxon>Bacillota</taxon>
        <taxon>Bacilli</taxon>
        <taxon>Bacillales</taxon>
        <taxon>Bacillaceae</taxon>
        <taxon>Siminovitchia</taxon>
    </lineage>
</organism>
<evidence type="ECO:0000313" key="1">
    <source>
        <dbReference type="EMBL" id="MBM7713406.1"/>
    </source>
</evidence>
<evidence type="ECO:0000313" key="2">
    <source>
        <dbReference type="Proteomes" id="UP000823485"/>
    </source>
</evidence>
<protein>
    <submittedName>
        <fullName evidence="1">Uncharacterized protein</fullName>
    </submittedName>
</protein>
<proteinExistence type="predicted"/>
<dbReference type="EMBL" id="JAFBFH010000002">
    <property type="protein sequence ID" value="MBM7713406.1"/>
    <property type="molecule type" value="Genomic_DNA"/>
</dbReference>
<gene>
    <name evidence="1" type="ORF">JOC94_000374</name>
</gene>
<keyword evidence="2" id="KW-1185">Reference proteome</keyword>
<dbReference type="Proteomes" id="UP000823485">
    <property type="component" value="Unassembled WGS sequence"/>
</dbReference>
<accession>A0ABS2R178</accession>